<keyword evidence="4" id="KW-1185">Reference proteome</keyword>
<dbReference type="GeneID" id="30191534"/>
<feature type="region of interest" description="Disordered" evidence="1">
    <location>
        <begin position="23"/>
        <end position="58"/>
    </location>
</feature>
<keyword evidence="2" id="KW-1133">Transmembrane helix</keyword>
<dbReference type="RefSeq" id="XP_019033525.1">
    <property type="nucleotide sequence ID" value="XM_019174473.1"/>
</dbReference>
<dbReference type="OrthoDB" id="2570873at2759"/>
<comment type="caution">
    <text evidence="3">The sequence shown here is derived from an EMBL/GenBank/DDBJ whole genome shotgun (WGS) entry which is preliminary data.</text>
</comment>
<keyword evidence="2" id="KW-0812">Transmembrane</keyword>
<organism evidence="3 4">
    <name type="scientific">Cryptococcus wingfieldii CBS 7118</name>
    <dbReference type="NCBI Taxonomy" id="1295528"/>
    <lineage>
        <taxon>Eukaryota</taxon>
        <taxon>Fungi</taxon>
        <taxon>Dikarya</taxon>
        <taxon>Basidiomycota</taxon>
        <taxon>Agaricomycotina</taxon>
        <taxon>Tremellomycetes</taxon>
        <taxon>Tremellales</taxon>
        <taxon>Cryptococcaceae</taxon>
        <taxon>Cryptococcus</taxon>
    </lineage>
</organism>
<accession>A0A1E3JRI5</accession>
<evidence type="ECO:0000313" key="4">
    <source>
        <dbReference type="Proteomes" id="UP000094819"/>
    </source>
</evidence>
<dbReference type="AlphaFoldDB" id="A0A1E3JRI5"/>
<proteinExistence type="predicted"/>
<feature type="transmembrane region" description="Helical" evidence="2">
    <location>
        <begin position="92"/>
        <end position="110"/>
    </location>
</feature>
<evidence type="ECO:0000256" key="1">
    <source>
        <dbReference type="SAM" id="MobiDB-lite"/>
    </source>
</evidence>
<feature type="transmembrane region" description="Helical" evidence="2">
    <location>
        <begin position="146"/>
        <end position="169"/>
    </location>
</feature>
<protein>
    <submittedName>
        <fullName evidence="3">Uncharacterized protein</fullName>
    </submittedName>
</protein>
<sequence>MPALASLGLSLPRRSLSLRHFPQLAPRASSTTAKPTPRAVTRGPVPRRPVFKDSSKPTVSNWPWRQVKADTPHGFELERTLFARPPDMNPRMLSLITCVMGLIIMSFVIMPPKKKRDPTPEEIAELEAKAAESNIFFQYGVKIGSYIFPSANAVLGTGFAATLIVAHLFARRIITRLTQVQSAPNGPISLRITTVGHQVLDGTMFAMKPRKVETKDCSVYFLDHENATTVRLRVLQPNGLPYRWTLDRYAYSLDFRKLKDDFKAEGQEIVLSVPRLDYIFGKVGQGTPRYSSRK</sequence>
<evidence type="ECO:0000313" key="3">
    <source>
        <dbReference type="EMBL" id="ODO03474.1"/>
    </source>
</evidence>
<gene>
    <name evidence="3" type="ORF">L198_02321</name>
</gene>
<name>A0A1E3JRI5_9TREE</name>
<evidence type="ECO:0000256" key="2">
    <source>
        <dbReference type="SAM" id="Phobius"/>
    </source>
</evidence>
<dbReference type="EMBL" id="AWGH01000005">
    <property type="protein sequence ID" value="ODO03474.1"/>
    <property type="molecule type" value="Genomic_DNA"/>
</dbReference>
<reference evidence="3 4" key="1">
    <citation type="submission" date="2016-06" db="EMBL/GenBank/DDBJ databases">
        <title>Evolution of pathogenesis and genome organization in the Tremellales.</title>
        <authorList>
            <person name="Cuomo C."/>
            <person name="Litvintseva A."/>
            <person name="Heitman J."/>
            <person name="Chen Y."/>
            <person name="Sun S."/>
            <person name="Springer D."/>
            <person name="Dromer F."/>
            <person name="Young S."/>
            <person name="Zeng Q."/>
            <person name="Chapman S."/>
            <person name="Gujja S."/>
            <person name="Saif S."/>
            <person name="Birren B."/>
        </authorList>
    </citation>
    <scope>NUCLEOTIDE SEQUENCE [LARGE SCALE GENOMIC DNA]</scope>
    <source>
        <strain evidence="3 4">CBS 7118</strain>
    </source>
</reference>
<dbReference type="Proteomes" id="UP000094819">
    <property type="component" value="Unassembled WGS sequence"/>
</dbReference>
<keyword evidence="2" id="KW-0472">Membrane</keyword>